<dbReference type="InterPro" id="IPR036188">
    <property type="entry name" value="FAD/NAD-bd_sf"/>
</dbReference>
<dbReference type="OrthoDB" id="74360at2759"/>
<evidence type="ECO:0000313" key="2">
    <source>
        <dbReference type="Proteomes" id="UP000582016"/>
    </source>
</evidence>
<dbReference type="EMBL" id="JAAOAQ010000233">
    <property type="protein sequence ID" value="KAF5560477.1"/>
    <property type="molecule type" value="Genomic_DNA"/>
</dbReference>
<evidence type="ECO:0000313" key="1">
    <source>
        <dbReference type="EMBL" id="KAF5560477.1"/>
    </source>
</evidence>
<reference evidence="1 2" key="1">
    <citation type="submission" date="2020-05" db="EMBL/GenBank/DDBJ databases">
        <title>Identification and distribution of gene clusters putatively required for synthesis of sphingolipid metabolism inhibitors in phylogenetically diverse species of the filamentous fungus Fusarium.</title>
        <authorList>
            <person name="Kim H.-S."/>
            <person name="Busman M."/>
            <person name="Brown D.W."/>
            <person name="Divon H."/>
            <person name="Uhlig S."/>
            <person name="Proctor R.H."/>
        </authorList>
    </citation>
    <scope>NUCLEOTIDE SEQUENCE [LARGE SCALE GENOMIC DNA]</scope>
    <source>
        <strain evidence="1 2">NRRL 13617</strain>
    </source>
</reference>
<name>A0A8H5JTD3_9HYPO</name>
<organism evidence="1 2">
    <name type="scientific">Fusarium phyllophilum</name>
    <dbReference type="NCBI Taxonomy" id="47803"/>
    <lineage>
        <taxon>Eukaryota</taxon>
        <taxon>Fungi</taxon>
        <taxon>Dikarya</taxon>
        <taxon>Ascomycota</taxon>
        <taxon>Pezizomycotina</taxon>
        <taxon>Sordariomycetes</taxon>
        <taxon>Hypocreomycetidae</taxon>
        <taxon>Hypocreales</taxon>
        <taxon>Nectriaceae</taxon>
        <taxon>Fusarium</taxon>
        <taxon>Fusarium fujikuroi species complex</taxon>
    </lineage>
</organism>
<protein>
    <submittedName>
        <fullName evidence="1">Flavin-containing protein</fullName>
    </submittedName>
</protein>
<proteinExistence type="predicted"/>
<dbReference type="Proteomes" id="UP000582016">
    <property type="component" value="Unassembled WGS sequence"/>
</dbReference>
<dbReference type="AlphaFoldDB" id="A0A8H5JTD3"/>
<dbReference type="Pfam" id="PF13450">
    <property type="entry name" value="NAD_binding_8"/>
    <property type="match status" value="1"/>
</dbReference>
<sequence length="167" mass="18000">MWKQLSQAKKPTEFAFVPGSSKIVRFGGTYAWIQAKFTFSIAGPPECVCSGYIGLVPESESGWKIWLLTTMFENLTKDNVVMANNNAIQEAGLGSFGHTATSTATVGALDNSHHECVIVGAGFSGLCVAGRLKAMGVSCLILESNPKVGDNWVDRYESVCYHTSKIL</sequence>
<accession>A0A8H5JTD3</accession>
<keyword evidence="2" id="KW-1185">Reference proteome</keyword>
<comment type="caution">
    <text evidence="1">The sequence shown here is derived from an EMBL/GenBank/DDBJ whole genome shotgun (WGS) entry which is preliminary data.</text>
</comment>
<dbReference type="SUPFAM" id="SSF51905">
    <property type="entry name" value="FAD/NAD(P)-binding domain"/>
    <property type="match status" value="1"/>
</dbReference>
<dbReference type="Gene3D" id="3.50.50.60">
    <property type="entry name" value="FAD/NAD(P)-binding domain"/>
    <property type="match status" value="1"/>
</dbReference>
<gene>
    <name evidence="1" type="ORF">FPHYL_6620</name>
</gene>